<proteinExistence type="inferred from homology"/>
<name>E6LIH8_ENTI1</name>
<dbReference type="PANTHER" id="PTHR23135:SF7">
    <property type="entry name" value="LIPID II ISOGLUTAMINYL SYNTHASE (GLUTAMINE-HYDROLYZING) SUBUNIT MURT"/>
    <property type="match status" value="1"/>
</dbReference>
<keyword evidence="2 5" id="KW-0436">Ligase</keyword>
<feature type="domain" description="Mur ligase central" evidence="3">
    <location>
        <begin position="58"/>
        <end position="183"/>
    </location>
</feature>
<dbReference type="InterPro" id="IPR036565">
    <property type="entry name" value="Mur-like_cat_sf"/>
</dbReference>
<gene>
    <name evidence="5" type="primary">murE</name>
    <name evidence="2" type="synonym">murT</name>
    <name evidence="5" type="ORF">HMPREF9088_2168</name>
</gene>
<evidence type="ECO:0000313" key="6">
    <source>
        <dbReference type="Proteomes" id="UP000010296"/>
    </source>
</evidence>
<dbReference type="EMBL" id="AEPV01000086">
    <property type="protein sequence ID" value="EFU73053.1"/>
    <property type="molecule type" value="Genomic_DNA"/>
</dbReference>
<dbReference type="AlphaFoldDB" id="E6LIH8"/>
<feature type="active site" evidence="2">
    <location>
        <position position="360"/>
    </location>
</feature>
<evidence type="ECO:0000313" key="5">
    <source>
        <dbReference type="EMBL" id="EFU73053.1"/>
    </source>
</evidence>
<dbReference type="HOGENOM" id="CLU_041534_0_0_9"/>
<reference evidence="5 6" key="1">
    <citation type="submission" date="2010-12" db="EMBL/GenBank/DDBJ databases">
        <authorList>
            <person name="Muzny D."/>
            <person name="Qin X."/>
            <person name="Deng J."/>
            <person name="Jiang H."/>
            <person name="Liu Y."/>
            <person name="Qu J."/>
            <person name="Song X.-Z."/>
            <person name="Zhang L."/>
            <person name="Thornton R."/>
            <person name="Coyle M."/>
            <person name="Francisco L."/>
            <person name="Jackson L."/>
            <person name="Javaid M."/>
            <person name="Korchina V."/>
            <person name="Kovar C."/>
            <person name="Mata R."/>
            <person name="Mathew T."/>
            <person name="Ngo R."/>
            <person name="Nguyen L."/>
            <person name="Nguyen N."/>
            <person name="Okwuonu G."/>
            <person name="Ongeri F."/>
            <person name="Pham C."/>
            <person name="Simmons D."/>
            <person name="Wilczek-Boney K."/>
            <person name="Hale W."/>
            <person name="Jakkamsetti A."/>
            <person name="Pham P."/>
            <person name="Ruth R."/>
            <person name="San Lucas F."/>
            <person name="Warren J."/>
            <person name="Zhang J."/>
            <person name="Zhao Z."/>
            <person name="Zhou C."/>
            <person name="Zhu D."/>
            <person name="Lee S."/>
            <person name="Bess C."/>
            <person name="Blankenburg K."/>
            <person name="Forbes L."/>
            <person name="Fu Q."/>
            <person name="Gubbala S."/>
            <person name="Hirani K."/>
            <person name="Jayaseelan J.C."/>
            <person name="Lara F."/>
            <person name="Munidasa M."/>
            <person name="Palculict T."/>
            <person name="Patil S."/>
            <person name="Pu L.-L."/>
            <person name="Saada N."/>
            <person name="Tang L."/>
            <person name="Weissenberger G."/>
            <person name="Zhu Y."/>
            <person name="Hemphill L."/>
            <person name="Shang Y."/>
            <person name="Youmans B."/>
            <person name="Ayvaz T."/>
            <person name="Ross M."/>
            <person name="Santibanez J."/>
            <person name="Aqrawi P."/>
            <person name="Gross S."/>
            <person name="Joshi V."/>
            <person name="Fowler G."/>
            <person name="Nazareth L."/>
            <person name="Reid J."/>
            <person name="Worley K."/>
            <person name="Petrosino J."/>
            <person name="Highlander S."/>
            <person name="Gibbs R."/>
        </authorList>
    </citation>
    <scope>NUCLEOTIDE SEQUENCE [LARGE SCALE GENOMIC DNA]</scope>
    <source>
        <strain evidence="6">DSM 15952 / CCUG 50447 / LMG 22039 / TP 1.5</strain>
    </source>
</reference>
<accession>E6LIH8</accession>
<evidence type="ECO:0000259" key="3">
    <source>
        <dbReference type="Pfam" id="PF08245"/>
    </source>
</evidence>
<dbReference type="Gene3D" id="3.40.1190.10">
    <property type="entry name" value="Mur-like, catalytic domain"/>
    <property type="match status" value="1"/>
</dbReference>
<dbReference type="Pfam" id="PF08353">
    <property type="entry name" value="MurT_C"/>
    <property type="match status" value="1"/>
</dbReference>
<dbReference type="GO" id="GO:0009252">
    <property type="term" value="P:peptidoglycan biosynthetic process"/>
    <property type="evidence" value="ECO:0007669"/>
    <property type="project" value="UniProtKB-UniRule"/>
</dbReference>
<dbReference type="GO" id="GO:0008270">
    <property type="term" value="F:zinc ion binding"/>
    <property type="evidence" value="ECO:0007669"/>
    <property type="project" value="UniProtKB-UniRule"/>
</dbReference>
<dbReference type="PANTHER" id="PTHR23135">
    <property type="entry name" value="MUR LIGASE FAMILY MEMBER"/>
    <property type="match status" value="1"/>
</dbReference>
<sequence length="454" mass="50409">MEDIMGIRSTAAILVGKSSQWLLKTFFKGGSSLPGKLALRIDPKVLDQLAKDYQVVVITGTNGKTLTTALTVNILRQEFDSVLTNPTGANMVQGIVSTFLSAKAKKGDTKFAVLEIDEASLREVTKYIKPELFVFTNIFRDQMDRYGEIYTTYKLIVEGASQSPDALILANGDAPIFHSVKTINPQKFYGFDHLPDKEQLAHYNTDNVLCPNCQHILHYKMLTYANLGKYYCPNCSFKRPALDYRLTELTAMTNKQASFVIDEKPYQIEVGGLYNIYNALAATAVAEHYHVAPEKIRAGLAYDEKVFGRQEVIHIGEKECTLVLVKNPVGLNQVIDMIGLTPDSFSLVCLLNANYADGIDVSWIWDGNHEAFADMEIPAVIAGGDRHKDMALRLTVAGIPAEKITEVASIDDTIQKIQQLPTKHVYILATYTAVLQLRKRLAEKGFIKGGMSND</sequence>
<dbReference type="InterPro" id="IPR013564">
    <property type="entry name" value="MurT_C"/>
</dbReference>
<keyword evidence="2" id="KW-0067">ATP-binding</keyword>
<keyword evidence="2" id="KW-0479">Metal-binding</keyword>
<comment type="function">
    <text evidence="2">The lipid II isoglutaminyl synthase complex catalyzes the formation of alpha-D-isoglutamine in the cell wall lipid II stem peptide. The MurT subunit catalyzes the ATP-dependent amidation of D-glutamate residue of lipid II, converting it to an isoglutamine residue.</text>
</comment>
<keyword evidence="6" id="KW-1185">Reference proteome</keyword>
<comment type="pathway">
    <text evidence="1 2">Cell wall biogenesis; peptidoglycan biosynthesis.</text>
</comment>
<dbReference type="InterPro" id="IPR043703">
    <property type="entry name" value="Lipid_II_synth_MurT"/>
</dbReference>
<evidence type="ECO:0000256" key="2">
    <source>
        <dbReference type="HAMAP-Rule" id="MF_02214"/>
    </source>
</evidence>
<organism evidence="5 6">
    <name type="scientific">Enterococcus italicus (strain DSM 15952 / CCUG 50447 / LMG 22039 / TP 1.5)</name>
    <dbReference type="NCBI Taxonomy" id="888064"/>
    <lineage>
        <taxon>Bacteria</taxon>
        <taxon>Bacillati</taxon>
        <taxon>Bacillota</taxon>
        <taxon>Bacilli</taxon>
        <taxon>Lactobacillales</taxon>
        <taxon>Enterococcaceae</taxon>
        <taxon>Enterococcus</taxon>
    </lineage>
</organism>
<keyword evidence="2" id="KW-0862">Zinc</keyword>
<dbReference type="GO" id="GO:0005524">
    <property type="term" value="F:ATP binding"/>
    <property type="evidence" value="ECO:0007669"/>
    <property type="project" value="UniProtKB-UniRule"/>
</dbReference>
<dbReference type="PATRIC" id="fig|888064.11.peg.1929"/>
<comment type="catalytic activity">
    <reaction evidence="2">
        <text>beta-D-GlcNAc-(1-&gt;4)-Mur2Ac(oyl-L-Ala-gamma-D-Glu-L-Lys-D-Ala-D-Ala)-di-trans,octa-cis-undecaprenyl diphosphate + L-glutamine + ATP + H2O = beta-D-GlcNAc-(1-&gt;4)-Mur2Ac(oyl-L-Ala-D-isoglutaminyl-L-Lys-D-Ala-D-Ala)-di-trans,octa-cis-undecaprenyl diphosphate + L-glutamate + ADP + phosphate + H(+)</text>
        <dbReference type="Rhea" id="RHEA:57928"/>
        <dbReference type="ChEBI" id="CHEBI:15377"/>
        <dbReference type="ChEBI" id="CHEBI:15378"/>
        <dbReference type="ChEBI" id="CHEBI:29985"/>
        <dbReference type="ChEBI" id="CHEBI:30616"/>
        <dbReference type="ChEBI" id="CHEBI:43474"/>
        <dbReference type="ChEBI" id="CHEBI:58359"/>
        <dbReference type="ChEBI" id="CHEBI:60033"/>
        <dbReference type="ChEBI" id="CHEBI:62233"/>
        <dbReference type="ChEBI" id="CHEBI:456216"/>
        <dbReference type="EC" id="6.3.5.13"/>
    </reaction>
</comment>
<comment type="subunit">
    <text evidence="2">Forms a heterodimer with GatD.</text>
</comment>
<dbReference type="GO" id="GO:0071555">
    <property type="term" value="P:cell wall organization"/>
    <property type="evidence" value="ECO:0007669"/>
    <property type="project" value="UniProtKB-KW"/>
</dbReference>
<dbReference type="GO" id="GO:0140282">
    <property type="term" value="F:carbon-nitrogen ligase activity on lipid II"/>
    <property type="evidence" value="ECO:0007669"/>
    <property type="project" value="UniProtKB-UniRule"/>
</dbReference>
<dbReference type="Pfam" id="PF08245">
    <property type="entry name" value="Mur_ligase_M"/>
    <property type="match status" value="1"/>
</dbReference>
<dbReference type="EC" id="6.3.5.13" evidence="2"/>
<feature type="binding site" evidence="2">
    <location>
        <position position="213"/>
    </location>
    <ligand>
        <name>Zn(2+)</name>
        <dbReference type="ChEBI" id="CHEBI:29105"/>
    </ligand>
</feature>
<keyword evidence="2" id="KW-0573">Peptidoglycan synthesis</keyword>
<evidence type="ECO:0000256" key="1">
    <source>
        <dbReference type="ARBA" id="ARBA00004752"/>
    </source>
</evidence>
<keyword evidence="2" id="KW-0133">Cell shape</keyword>
<evidence type="ECO:0000259" key="4">
    <source>
        <dbReference type="Pfam" id="PF08353"/>
    </source>
</evidence>
<dbReference type="GO" id="GO:0008360">
    <property type="term" value="P:regulation of cell shape"/>
    <property type="evidence" value="ECO:0007669"/>
    <property type="project" value="UniProtKB-KW"/>
</dbReference>
<dbReference type="UniPathway" id="UPA00219"/>
<dbReference type="Proteomes" id="UP000010296">
    <property type="component" value="Unassembled WGS sequence"/>
</dbReference>
<comment type="catalytic activity">
    <reaction evidence="2">
        <text>beta-D-GlcNAc-(1-&gt;4)-Mur2Ac(oyl-L-Ala-gamma-D-Glu-L-Lys-D-Ala-D-Ala)-di-trans,octa-cis-undecaprenyl diphosphate + ATP = beta-D-GlcNAc-(1-&gt;4)-Mur2Ac(oyl-L-Ala-gamma-D-O-P-Glu-L-Lys-D-Ala-D-Ala)-di-trans,octa-cis-undecaprenyl diphosphate + ADP</text>
        <dbReference type="Rhea" id="RHEA:59488"/>
        <dbReference type="ChEBI" id="CHEBI:30616"/>
        <dbReference type="ChEBI" id="CHEBI:60033"/>
        <dbReference type="ChEBI" id="CHEBI:143132"/>
        <dbReference type="ChEBI" id="CHEBI:456216"/>
    </reaction>
</comment>
<feature type="binding site" evidence="2">
    <location>
        <position position="235"/>
    </location>
    <ligand>
        <name>Zn(2+)</name>
        <dbReference type="ChEBI" id="CHEBI:29105"/>
    </ligand>
</feature>
<protein>
    <recommendedName>
        <fullName evidence="2">Lipid II isoglutaminyl synthase (glutamine-hydrolyzing) subunit MurT</fullName>
        <ecNumber evidence="2">6.3.5.13</ecNumber>
    </recommendedName>
</protein>
<keyword evidence="2" id="KW-0547">Nucleotide-binding</keyword>
<dbReference type="STRING" id="888064.HMPREF9088_2168"/>
<dbReference type="HAMAP" id="MF_02214">
    <property type="entry name" value="Lipid_II_synth_MurT"/>
    <property type="match status" value="1"/>
</dbReference>
<feature type="binding site" evidence="2">
    <location>
        <position position="210"/>
    </location>
    <ligand>
        <name>Zn(2+)</name>
        <dbReference type="ChEBI" id="CHEBI:29105"/>
    </ligand>
</feature>
<comment type="catalytic activity">
    <reaction evidence="2">
        <text>beta-D-GlcNAc-(1-&gt;4)-Mur2Ac(oyl-L-Ala-gamma-D-O-P-Glu-L-Lys-D-Ala-D-Ala)-di-trans,octa-cis-undecaprenyl diphosphate + NH4(+) = beta-D-GlcNAc-(1-&gt;4)-Mur2Ac(oyl-L-Ala-D-isoglutaminyl-L-Lys-D-Ala-D-Ala)-di-trans,octa-cis-undecaprenyl diphosphate + phosphate + H(+)</text>
        <dbReference type="Rhea" id="RHEA:57932"/>
        <dbReference type="ChEBI" id="CHEBI:15378"/>
        <dbReference type="ChEBI" id="CHEBI:28938"/>
        <dbReference type="ChEBI" id="CHEBI:43474"/>
        <dbReference type="ChEBI" id="CHEBI:62233"/>
        <dbReference type="ChEBI" id="CHEBI:143132"/>
    </reaction>
</comment>
<comment type="similarity">
    <text evidence="2">Belongs to the MurCDEF family. MurT subfamily.</text>
</comment>
<dbReference type="SUPFAM" id="SSF53623">
    <property type="entry name" value="MurD-like peptide ligases, catalytic domain"/>
    <property type="match status" value="1"/>
</dbReference>
<comment type="caution">
    <text evidence="5">The sequence shown here is derived from an EMBL/GenBank/DDBJ whole genome shotgun (WGS) entry which is preliminary data.</text>
</comment>
<dbReference type="eggNOG" id="COG0770">
    <property type="taxonomic scope" value="Bacteria"/>
</dbReference>
<keyword evidence="2" id="KW-0961">Cell wall biogenesis/degradation</keyword>
<feature type="binding site" evidence="2">
    <location>
        <position position="232"/>
    </location>
    <ligand>
        <name>Zn(2+)</name>
        <dbReference type="ChEBI" id="CHEBI:29105"/>
    </ligand>
</feature>
<dbReference type="GO" id="GO:0016881">
    <property type="term" value="F:acid-amino acid ligase activity"/>
    <property type="evidence" value="ECO:0007669"/>
    <property type="project" value="InterPro"/>
</dbReference>
<dbReference type="InterPro" id="IPR013221">
    <property type="entry name" value="Mur_ligase_cen"/>
</dbReference>
<feature type="domain" description="Lipid II isoglutaminyl synthase (glutamine-hydrolyzing) subunit MurT C-terminal" evidence="4">
    <location>
        <begin position="324"/>
        <end position="433"/>
    </location>
</feature>